<dbReference type="RefSeq" id="WP_015498747.1">
    <property type="nucleotide sequence ID" value="NC_020911.1"/>
</dbReference>
<dbReference type="EMBL" id="CP003740">
    <property type="protein sequence ID" value="AGI66704.1"/>
    <property type="molecule type" value="Genomic_DNA"/>
</dbReference>
<evidence type="ECO:0000313" key="1">
    <source>
        <dbReference type="EMBL" id="AGI66704.1"/>
    </source>
</evidence>
<protein>
    <submittedName>
        <fullName evidence="1">Uncharacterized protein</fullName>
    </submittedName>
</protein>
<dbReference type="HOGENOM" id="CLU_993347_0_0_5"/>
<name>M9R235_9RHOB</name>
<dbReference type="KEGG" id="oat:OAN307_c09890"/>
<dbReference type="STRING" id="391626.OAN307_c09890"/>
<sequence length="280" mass="32001">MRFLVWIFLALAGIIGLPNMGRADDCRLRIRVLPQNLSTSVERTEFYLFIQDGRDVELLETQPRVFNGDRPRFDIALEHLDRGQGATIGLTFLVFDESGAQVQSNGMTEISVGSLRCNNAWYELRIRISARKANALMMRHLDGFESLNRMLNDGLYLPARISYLTEIIALDLDFDDREHDQFEALISRMFQSFEKLSDENKNWVLRELENIFLLSENSENALRVSLRAGYIDFLTSAMSLQNRTFLVRGKTPIHDYALGRLGRVMDVMPNGAVQSSAEVL</sequence>
<proteinExistence type="predicted"/>
<keyword evidence="2" id="KW-1185">Reference proteome</keyword>
<dbReference type="AlphaFoldDB" id="M9R235"/>
<organism evidence="1 2">
    <name type="scientific">Octadecabacter antarcticus 307</name>
    <dbReference type="NCBI Taxonomy" id="391626"/>
    <lineage>
        <taxon>Bacteria</taxon>
        <taxon>Pseudomonadati</taxon>
        <taxon>Pseudomonadota</taxon>
        <taxon>Alphaproteobacteria</taxon>
        <taxon>Rhodobacterales</taxon>
        <taxon>Roseobacteraceae</taxon>
        <taxon>Octadecabacter</taxon>
    </lineage>
</organism>
<dbReference type="Proteomes" id="UP000005307">
    <property type="component" value="Chromosome"/>
</dbReference>
<evidence type="ECO:0000313" key="2">
    <source>
        <dbReference type="Proteomes" id="UP000005307"/>
    </source>
</evidence>
<gene>
    <name evidence="1" type="ORF">OAN307_c09890</name>
</gene>
<accession>M9R235</accession>
<reference evidence="1 2" key="1">
    <citation type="journal article" date="2013" name="PLoS ONE">
        <title>Poles Apart: Arctic and Antarctic Octadecabacter strains Share High Genome Plasticity and a New Type of Xanthorhodopsin.</title>
        <authorList>
            <person name="Vollmers J."/>
            <person name="Voget S."/>
            <person name="Dietrich S."/>
            <person name="Gollnow K."/>
            <person name="Smits M."/>
            <person name="Meyer K."/>
            <person name="Brinkhoff T."/>
            <person name="Simon M."/>
            <person name="Daniel R."/>
        </authorList>
    </citation>
    <scope>NUCLEOTIDE SEQUENCE [LARGE SCALE GENOMIC DNA]</scope>
    <source>
        <strain evidence="1 2">307</strain>
    </source>
</reference>